<evidence type="ECO:0000256" key="1">
    <source>
        <dbReference type="SAM" id="MobiDB-lite"/>
    </source>
</evidence>
<sequence length="95" mass="10127">MSPGLSPNSKRKADSLCPDSDAQPSATHENHTEADLSINTRLISGFQALCQARAQVTGPRTCDRRIPSDLRAGSVSNVPPTPPESRVNPVAHKRG</sequence>
<comment type="caution">
    <text evidence="2">The sequence shown here is derived from an EMBL/GenBank/DDBJ whole genome shotgun (WGS) entry which is preliminary data.</text>
</comment>
<feature type="region of interest" description="Disordered" evidence="1">
    <location>
        <begin position="1"/>
        <end position="34"/>
    </location>
</feature>
<proteinExistence type="predicted"/>
<evidence type="ECO:0000313" key="3">
    <source>
        <dbReference type="Proteomes" id="UP000735302"/>
    </source>
</evidence>
<dbReference type="EMBL" id="BLXT01001699">
    <property type="protein sequence ID" value="GFN87286.1"/>
    <property type="molecule type" value="Genomic_DNA"/>
</dbReference>
<protein>
    <submittedName>
        <fullName evidence="2">Uncharacterized protein</fullName>
    </submittedName>
</protein>
<organism evidence="2 3">
    <name type="scientific">Plakobranchus ocellatus</name>
    <dbReference type="NCBI Taxonomy" id="259542"/>
    <lineage>
        <taxon>Eukaryota</taxon>
        <taxon>Metazoa</taxon>
        <taxon>Spiralia</taxon>
        <taxon>Lophotrochozoa</taxon>
        <taxon>Mollusca</taxon>
        <taxon>Gastropoda</taxon>
        <taxon>Heterobranchia</taxon>
        <taxon>Euthyneura</taxon>
        <taxon>Panpulmonata</taxon>
        <taxon>Sacoglossa</taxon>
        <taxon>Placobranchoidea</taxon>
        <taxon>Plakobranchidae</taxon>
        <taxon>Plakobranchus</taxon>
    </lineage>
</organism>
<name>A0AAV3YWC6_9GAST</name>
<keyword evidence="3" id="KW-1185">Reference proteome</keyword>
<accession>A0AAV3YWC6</accession>
<evidence type="ECO:0000313" key="2">
    <source>
        <dbReference type="EMBL" id="GFN87286.1"/>
    </source>
</evidence>
<dbReference type="AlphaFoldDB" id="A0AAV3YWC6"/>
<dbReference type="Proteomes" id="UP000735302">
    <property type="component" value="Unassembled WGS sequence"/>
</dbReference>
<gene>
    <name evidence="2" type="ORF">PoB_001379200</name>
</gene>
<reference evidence="2 3" key="1">
    <citation type="journal article" date="2021" name="Elife">
        <title>Chloroplast acquisition without the gene transfer in kleptoplastic sea slugs, Plakobranchus ocellatus.</title>
        <authorList>
            <person name="Maeda T."/>
            <person name="Takahashi S."/>
            <person name="Yoshida T."/>
            <person name="Shimamura S."/>
            <person name="Takaki Y."/>
            <person name="Nagai Y."/>
            <person name="Toyoda A."/>
            <person name="Suzuki Y."/>
            <person name="Arimoto A."/>
            <person name="Ishii H."/>
            <person name="Satoh N."/>
            <person name="Nishiyama T."/>
            <person name="Hasebe M."/>
            <person name="Maruyama T."/>
            <person name="Minagawa J."/>
            <person name="Obokata J."/>
            <person name="Shigenobu S."/>
        </authorList>
    </citation>
    <scope>NUCLEOTIDE SEQUENCE [LARGE SCALE GENOMIC DNA]</scope>
</reference>
<feature type="region of interest" description="Disordered" evidence="1">
    <location>
        <begin position="55"/>
        <end position="95"/>
    </location>
</feature>